<evidence type="ECO:0000259" key="5">
    <source>
        <dbReference type="PROSITE" id="PS50931"/>
    </source>
</evidence>
<dbReference type="Pfam" id="PF00126">
    <property type="entry name" value="HTH_1"/>
    <property type="match status" value="1"/>
</dbReference>
<dbReference type="InterPro" id="IPR005119">
    <property type="entry name" value="LysR_subst-bd"/>
</dbReference>
<dbReference type="InterPro" id="IPR036388">
    <property type="entry name" value="WH-like_DNA-bd_sf"/>
</dbReference>
<dbReference type="PRINTS" id="PR00039">
    <property type="entry name" value="HTHLYSR"/>
</dbReference>
<protein>
    <submittedName>
        <fullName evidence="6">DNA-binding transcriptional regulator, LysR family</fullName>
    </submittedName>
</protein>
<dbReference type="eggNOG" id="COG0583">
    <property type="taxonomic scope" value="Bacteria"/>
</dbReference>
<evidence type="ECO:0000313" key="6">
    <source>
        <dbReference type="EMBL" id="SFU16904.1"/>
    </source>
</evidence>
<dbReference type="Pfam" id="PF03466">
    <property type="entry name" value="LysR_substrate"/>
    <property type="match status" value="1"/>
</dbReference>
<sequence>MNITFRQVDAFRTVLSTGTVTEAAEMLGISQPAVSRLISDFESAVDFRLFRRVGRVLEPTEEAHLLVAEVRQAVSGMEHIKETVTAIRRFGHARLTLATTPTFSTLTAPGLIGRFAQARPDSMIKMEIGPADDAVEWMVSQSYDFGISNTENRNPAFDSLMIADENAYCVVPDGHPLAARTLVQAEDLADERFISYFSSSRFRFEIDSFFDAQGVSRRLQYETRTTDAICRLVAAGLGVSVVGSSAAYLQTLPGCTALPFNAPLRFRAILIWSNRRPLTAIAQEFLTIARHRAEAQ</sequence>
<accession>A0A1I7DYZ8</accession>
<name>A0A1I7DYZ8_9RHOB</name>
<evidence type="ECO:0000256" key="1">
    <source>
        <dbReference type="ARBA" id="ARBA00009437"/>
    </source>
</evidence>
<dbReference type="PANTHER" id="PTHR30427">
    <property type="entry name" value="TRANSCRIPTIONAL ACTIVATOR PROTEIN LYSR"/>
    <property type="match status" value="1"/>
</dbReference>
<dbReference type="PANTHER" id="PTHR30427:SF1">
    <property type="entry name" value="TRANSCRIPTIONAL ACTIVATOR PROTEIN LYSR"/>
    <property type="match status" value="1"/>
</dbReference>
<dbReference type="EMBL" id="FPAW01000038">
    <property type="protein sequence ID" value="SFU16904.1"/>
    <property type="molecule type" value="Genomic_DNA"/>
</dbReference>
<dbReference type="PROSITE" id="PS50931">
    <property type="entry name" value="HTH_LYSR"/>
    <property type="match status" value="1"/>
</dbReference>
<proteinExistence type="inferred from homology"/>
<dbReference type="InterPro" id="IPR000847">
    <property type="entry name" value="LysR_HTH_N"/>
</dbReference>
<dbReference type="Proteomes" id="UP000182466">
    <property type="component" value="Unassembled WGS sequence"/>
</dbReference>
<keyword evidence="7" id="KW-1185">Reference proteome</keyword>
<dbReference type="STRING" id="999627.SAMN05216236_13823"/>
<evidence type="ECO:0000313" key="7">
    <source>
        <dbReference type="Proteomes" id="UP000182466"/>
    </source>
</evidence>
<dbReference type="OrthoDB" id="8479870at2"/>
<organism evidence="6 7">
    <name type="scientific">Sedimentitalea nanhaiensis</name>
    <dbReference type="NCBI Taxonomy" id="999627"/>
    <lineage>
        <taxon>Bacteria</taxon>
        <taxon>Pseudomonadati</taxon>
        <taxon>Pseudomonadota</taxon>
        <taxon>Alphaproteobacteria</taxon>
        <taxon>Rhodobacterales</taxon>
        <taxon>Paracoccaceae</taxon>
        <taxon>Sedimentitalea</taxon>
    </lineage>
</organism>
<dbReference type="SUPFAM" id="SSF53850">
    <property type="entry name" value="Periplasmic binding protein-like II"/>
    <property type="match status" value="1"/>
</dbReference>
<dbReference type="AlphaFoldDB" id="A0A1I7DYZ8"/>
<dbReference type="SUPFAM" id="SSF46785">
    <property type="entry name" value="Winged helix' DNA-binding domain"/>
    <property type="match status" value="1"/>
</dbReference>
<evidence type="ECO:0000256" key="2">
    <source>
        <dbReference type="ARBA" id="ARBA00023015"/>
    </source>
</evidence>
<gene>
    <name evidence="6" type="ORF">SAMN05216236_13823</name>
</gene>
<dbReference type="RefSeq" id="WP_027263818.1">
    <property type="nucleotide sequence ID" value="NZ_FPAW01000038.1"/>
</dbReference>
<dbReference type="GO" id="GO:0043565">
    <property type="term" value="F:sequence-specific DNA binding"/>
    <property type="evidence" value="ECO:0007669"/>
    <property type="project" value="TreeGrafter"/>
</dbReference>
<evidence type="ECO:0000256" key="4">
    <source>
        <dbReference type="ARBA" id="ARBA00023163"/>
    </source>
</evidence>
<dbReference type="GO" id="GO:0010628">
    <property type="term" value="P:positive regulation of gene expression"/>
    <property type="evidence" value="ECO:0007669"/>
    <property type="project" value="TreeGrafter"/>
</dbReference>
<reference evidence="6 7" key="1">
    <citation type="submission" date="2016-10" db="EMBL/GenBank/DDBJ databases">
        <authorList>
            <person name="de Groot N.N."/>
        </authorList>
    </citation>
    <scope>NUCLEOTIDE SEQUENCE [LARGE SCALE GENOMIC DNA]</scope>
    <source>
        <strain evidence="6 7">CGMCC 1.10959</strain>
    </source>
</reference>
<dbReference type="Gene3D" id="1.10.10.10">
    <property type="entry name" value="Winged helix-like DNA-binding domain superfamily/Winged helix DNA-binding domain"/>
    <property type="match status" value="1"/>
</dbReference>
<keyword evidence="3 6" id="KW-0238">DNA-binding</keyword>
<keyword evidence="2" id="KW-0805">Transcription regulation</keyword>
<dbReference type="GO" id="GO:0003700">
    <property type="term" value="F:DNA-binding transcription factor activity"/>
    <property type="evidence" value="ECO:0007669"/>
    <property type="project" value="InterPro"/>
</dbReference>
<feature type="domain" description="HTH lysR-type" evidence="5">
    <location>
        <begin position="3"/>
        <end position="60"/>
    </location>
</feature>
<dbReference type="Gene3D" id="3.40.190.290">
    <property type="match status" value="1"/>
</dbReference>
<keyword evidence="4" id="KW-0804">Transcription</keyword>
<evidence type="ECO:0000256" key="3">
    <source>
        <dbReference type="ARBA" id="ARBA00023125"/>
    </source>
</evidence>
<comment type="similarity">
    <text evidence="1">Belongs to the LysR transcriptional regulatory family.</text>
</comment>
<dbReference type="InterPro" id="IPR036390">
    <property type="entry name" value="WH_DNA-bd_sf"/>
</dbReference>